<dbReference type="PANTHER" id="PTHR12677:SF59">
    <property type="entry name" value="GOLGI APPARATUS MEMBRANE PROTEIN TVP38-RELATED"/>
    <property type="match status" value="1"/>
</dbReference>
<dbReference type="PANTHER" id="PTHR12677">
    <property type="entry name" value="GOLGI APPARATUS MEMBRANE PROTEIN TVP38-RELATED"/>
    <property type="match status" value="1"/>
</dbReference>
<dbReference type="InterPro" id="IPR015414">
    <property type="entry name" value="TMEM64"/>
</dbReference>
<dbReference type="InterPro" id="IPR032816">
    <property type="entry name" value="VTT_dom"/>
</dbReference>
<evidence type="ECO:0000256" key="4">
    <source>
        <dbReference type="ARBA" id="ARBA00022989"/>
    </source>
</evidence>
<comment type="caution">
    <text evidence="9">The sequence shown here is derived from an EMBL/GenBank/DDBJ whole genome shotgun (WGS) entry which is preliminary data.</text>
</comment>
<feature type="transmembrane region" description="Helical" evidence="6">
    <location>
        <begin position="92"/>
        <end position="117"/>
    </location>
</feature>
<dbReference type="GO" id="GO:0005886">
    <property type="term" value="C:plasma membrane"/>
    <property type="evidence" value="ECO:0007669"/>
    <property type="project" value="UniProtKB-SubCell"/>
</dbReference>
<dbReference type="Pfam" id="PF09335">
    <property type="entry name" value="VTT_dom"/>
    <property type="match status" value="1"/>
</dbReference>
<keyword evidence="2 6" id="KW-1003">Cell membrane</keyword>
<evidence type="ECO:0000256" key="3">
    <source>
        <dbReference type="ARBA" id="ARBA00022692"/>
    </source>
</evidence>
<evidence type="ECO:0000256" key="1">
    <source>
        <dbReference type="ARBA" id="ARBA00004651"/>
    </source>
</evidence>
<feature type="transmembrane region" description="Helical" evidence="6">
    <location>
        <begin position="49"/>
        <end position="72"/>
    </location>
</feature>
<keyword evidence="3 6" id="KW-0812">Transmembrane</keyword>
<proteinExistence type="inferred from homology"/>
<dbReference type="Proteomes" id="UP000631694">
    <property type="component" value="Unassembled WGS sequence"/>
</dbReference>
<evidence type="ECO:0000256" key="7">
    <source>
        <dbReference type="SAM" id="MobiDB-lite"/>
    </source>
</evidence>
<evidence type="ECO:0000256" key="5">
    <source>
        <dbReference type="ARBA" id="ARBA00023136"/>
    </source>
</evidence>
<comment type="subcellular location">
    <subcellularLocation>
        <location evidence="1 6">Cell membrane</location>
        <topology evidence="1 6">Multi-pass membrane protein</topology>
    </subcellularLocation>
</comment>
<evidence type="ECO:0000313" key="9">
    <source>
        <dbReference type="EMBL" id="MBH0236400.1"/>
    </source>
</evidence>
<sequence length="307" mass="31536">MSPPAGANQGPTVSPPPAAGQGEACAGPVLAGTDCAAPPCAAPRSRRGLLLWLGGLALIAVAVYALGWHRYLTLDALIEHRERLAGLVRDNYLASLLGFTAIYAVITAVSVPGLAVLTIAGGFLFGWLVAGLVVVSAATLGATALFLVARTSLGRPLRERAGPLLTKIAAGFREDAVSFLLFLRLVPLFPFWVVNLAPALAGVPLGVFVWTTFFGILPGTFAFTVVGEGLDSVVAAQAAVRADCAPGADCPTGIKLSALLTPHLFAAFAALGLLALVPVAVKAWRRRSRRGAACAARDNEAAGRGKA</sequence>
<feature type="transmembrane region" description="Helical" evidence="6">
    <location>
        <begin position="207"/>
        <end position="226"/>
    </location>
</feature>
<keyword evidence="10" id="KW-1185">Reference proteome</keyword>
<evidence type="ECO:0000313" key="10">
    <source>
        <dbReference type="Proteomes" id="UP000631694"/>
    </source>
</evidence>
<feature type="domain" description="VTT" evidence="8">
    <location>
        <begin position="115"/>
        <end position="228"/>
    </location>
</feature>
<protein>
    <recommendedName>
        <fullName evidence="6">TVP38/TMEM64 family membrane protein</fullName>
    </recommendedName>
</protein>
<feature type="transmembrane region" description="Helical" evidence="6">
    <location>
        <begin position="176"/>
        <end position="195"/>
    </location>
</feature>
<gene>
    <name evidence="9" type="ORF">I5731_01070</name>
</gene>
<dbReference type="EMBL" id="JADZLT010000036">
    <property type="protein sequence ID" value="MBH0236400.1"/>
    <property type="molecule type" value="Genomic_DNA"/>
</dbReference>
<keyword evidence="4 6" id="KW-1133">Transmembrane helix</keyword>
<feature type="transmembrane region" description="Helical" evidence="6">
    <location>
        <begin position="124"/>
        <end position="149"/>
    </location>
</feature>
<dbReference type="AlphaFoldDB" id="A0A931HYD4"/>
<accession>A0A931HYD4</accession>
<feature type="region of interest" description="Disordered" evidence="7">
    <location>
        <begin position="1"/>
        <end position="20"/>
    </location>
</feature>
<evidence type="ECO:0000259" key="8">
    <source>
        <dbReference type="Pfam" id="PF09335"/>
    </source>
</evidence>
<name>A0A931HYD4_9HYPH</name>
<reference evidence="9" key="1">
    <citation type="submission" date="2020-12" db="EMBL/GenBank/DDBJ databases">
        <title>Methylobrevis albus sp. nov., isolated from fresh water lack sediment.</title>
        <authorList>
            <person name="Zou Q."/>
        </authorList>
    </citation>
    <scope>NUCLEOTIDE SEQUENCE</scope>
    <source>
        <strain evidence="9">L22</strain>
    </source>
</reference>
<comment type="similarity">
    <text evidence="6">Belongs to the TVP38/TMEM64 family.</text>
</comment>
<evidence type="ECO:0000256" key="6">
    <source>
        <dbReference type="RuleBase" id="RU366058"/>
    </source>
</evidence>
<organism evidence="9 10">
    <name type="scientific">Methylobrevis albus</name>
    <dbReference type="NCBI Taxonomy" id="2793297"/>
    <lineage>
        <taxon>Bacteria</taxon>
        <taxon>Pseudomonadati</taxon>
        <taxon>Pseudomonadota</taxon>
        <taxon>Alphaproteobacteria</taxon>
        <taxon>Hyphomicrobiales</taxon>
        <taxon>Pleomorphomonadaceae</taxon>
        <taxon>Methylobrevis</taxon>
    </lineage>
</organism>
<feature type="transmembrane region" description="Helical" evidence="6">
    <location>
        <begin position="263"/>
        <end position="281"/>
    </location>
</feature>
<keyword evidence="5 6" id="KW-0472">Membrane</keyword>
<evidence type="ECO:0000256" key="2">
    <source>
        <dbReference type="ARBA" id="ARBA00022475"/>
    </source>
</evidence>